<gene>
    <name evidence="5" type="ORF">FHR86_002444</name>
</gene>
<dbReference type="Pfam" id="PF00582">
    <property type="entry name" value="Usp"/>
    <property type="match status" value="2"/>
</dbReference>
<keyword evidence="2" id="KW-0547">Nucleotide-binding</keyword>
<evidence type="ECO:0000259" key="4">
    <source>
        <dbReference type="Pfam" id="PF00582"/>
    </source>
</evidence>
<proteinExistence type="inferred from homology"/>
<dbReference type="RefSeq" id="WP_167266909.1">
    <property type="nucleotide sequence ID" value="NZ_BAAAVO010000001.1"/>
</dbReference>
<keyword evidence="6" id="KW-1185">Reference proteome</keyword>
<protein>
    <submittedName>
        <fullName evidence="5">Nucleotide-binding universal stress UspA family protein</fullName>
    </submittedName>
</protein>
<dbReference type="InterPro" id="IPR014729">
    <property type="entry name" value="Rossmann-like_a/b/a_fold"/>
</dbReference>
<dbReference type="PANTHER" id="PTHR46268:SF27">
    <property type="entry name" value="UNIVERSAL STRESS PROTEIN RV2623"/>
    <property type="match status" value="1"/>
</dbReference>
<sequence>MQEAIVVGVNDSPSSEAAMGWAVQRAAAVKLPILLVHAVDDRWVYDAVGYNDWIRESGVTFLAAAKDRAAKMEPTVSVTTDLVSGGAGYALGKRSKKAAMVVIGSGHGWAGGSLTDRALQVAAVARCPVAVIGEHDMAHRKGIVVGVDGSEESTQAVAFAAAEADRIGQELTVLHAFPTPEPWVTRGVPHTNYFEVITEEERVVLAETVAGLADKYPDLVVHQVLDTHTRPAEALLAAGATAQLLVVGSRGRGSFKRLLLGSTAHAVLTKLPCPTIIARLAGPHLGVAAKRERRASL</sequence>
<dbReference type="EMBL" id="JAAOZD010000004">
    <property type="protein sequence ID" value="NIJ02112.1"/>
    <property type="molecule type" value="Genomic_DNA"/>
</dbReference>
<feature type="domain" description="UspA" evidence="4">
    <location>
        <begin position="141"/>
        <end position="279"/>
    </location>
</feature>
<dbReference type="PANTHER" id="PTHR46268">
    <property type="entry name" value="STRESS RESPONSE PROTEIN NHAX"/>
    <property type="match status" value="1"/>
</dbReference>
<comment type="similarity">
    <text evidence="1">Belongs to the universal stress protein A family.</text>
</comment>
<dbReference type="Proteomes" id="UP000802392">
    <property type="component" value="Unassembled WGS sequence"/>
</dbReference>
<dbReference type="PRINTS" id="PR01438">
    <property type="entry name" value="UNVRSLSTRESS"/>
</dbReference>
<accession>A0ABX0THY3</accession>
<evidence type="ECO:0000313" key="5">
    <source>
        <dbReference type="EMBL" id="NIJ02112.1"/>
    </source>
</evidence>
<comment type="caution">
    <text evidence="5">The sequence shown here is derived from an EMBL/GenBank/DDBJ whole genome shotgun (WGS) entry which is preliminary data.</text>
</comment>
<dbReference type="Gene3D" id="3.40.50.620">
    <property type="entry name" value="HUPs"/>
    <property type="match status" value="2"/>
</dbReference>
<dbReference type="InterPro" id="IPR006015">
    <property type="entry name" value="Universal_stress_UspA"/>
</dbReference>
<evidence type="ECO:0000313" key="6">
    <source>
        <dbReference type="Proteomes" id="UP000802392"/>
    </source>
</evidence>
<reference evidence="5 6" key="1">
    <citation type="submission" date="2020-03" db="EMBL/GenBank/DDBJ databases">
        <title>Genomic Encyclopedia of Type Strains, Phase III (KMG-III): the genomes of soil and plant-associated and newly described type strains.</title>
        <authorList>
            <person name="Whitman W."/>
        </authorList>
    </citation>
    <scope>NUCLEOTIDE SEQUENCE [LARGE SCALE GENOMIC DNA]</scope>
    <source>
        <strain evidence="5 6">CECT 4207</strain>
    </source>
</reference>
<organism evidence="5 6">
    <name type="scientific">Paenarthrobacter ilicis</name>
    <dbReference type="NCBI Taxonomy" id="43665"/>
    <lineage>
        <taxon>Bacteria</taxon>
        <taxon>Bacillati</taxon>
        <taxon>Actinomycetota</taxon>
        <taxon>Actinomycetes</taxon>
        <taxon>Micrococcales</taxon>
        <taxon>Micrococcaceae</taxon>
        <taxon>Paenarthrobacter</taxon>
    </lineage>
</organism>
<name>A0ABX0THY3_9MICC</name>
<feature type="domain" description="UspA" evidence="4">
    <location>
        <begin position="3"/>
        <end position="132"/>
    </location>
</feature>
<evidence type="ECO:0000256" key="2">
    <source>
        <dbReference type="ARBA" id="ARBA00022741"/>
    </source>
</evidence>
<evidence type="ECO:0000256" key="3">
    <source>
        <dbReference type="ARBA" id="ARBA00022840"/>
    </source>
</evidence>
<evidence type="ECO:0000256" key="1">
    <source>
        <dbReference type="ARBA" id="ARBA00008791"/>
    </source>
</evidence>
<keyword evidence="3" id="KW-0067">ATP-binding</keyword>
<dbReference type="SUPFAM" id="SSF52402">
    <property type="entry name" value="Adenine nucleotide alpha hydrolases-like"/>
    <property type="match status" value="2"/>
</dbReference>
<dbReference type="InterPro" id="IPR006016">
    <property type="entry name" value="UspA"/>
</dbReference>